<organism evidence="1 2">
    <name type="scientific">Dentipellis fragilis</name>
    <dbReference type="NCBI Taxonomy" id="205917"/>
    <lineage>
        <taxon>Eukaryota</taxon>
        <taxon>Fungi</taxon>
        <taxon>Dikarya</taxon>
        <taxon>Basidiomycota</taxon>
        <taxon>Agaricomycotina</taxon>
        <taxon>Agaricomycetes</taxon>
        <taxon>Russulales</taxon>
        <taxon>Hericiaceae</taxon>
        <taxon>Dentipellis</taxon>
    </lineage>
</organism>
<dbReference type="InterPro" id="IPR032675">
    <property type="entry name" value="LRR_dom_sf"/>
</dbReference>
<sequence>MGHARGPDARRCATCSRCASSPLSSPTTKPSTPRRCGACSGPHPHLRLTTYEMSGFIHILSCLSTPQLLRVLEIRIATCPTASDLHALVNTVASYCPSVTLFSLDMVTYESCDSDPRDRVLASQLLAPLLRYQAMEHFHLHACGIIFDDAFLKDAAAAWPDLGHLKIQPHLTDRPSPSRDTASTITLGGLLPLAERCRHLNKLVVWVAGSAGDVPAQYEKCERKESEVLAVDVTYTGQGFEGHLAEVVRYVEDVFPDPTVVVVHPPPQVEEETGDGPEDET</sequence>
<proteinExistence type="predicted"/>
<gene>
    <name evidence="1" type="ORF">EVG20_g3647</name>
</gene>
<evidence type="ECO:0008006" key="3">
    <source>
        <dbReference type="Google" id="ProtNLM"/>
    </source>
</evidence>
<evidence type="ECO:0000313" key="1">
    <source>
        <dbReference type="EMBL" id="TFY68204.1"/>
    </source>
</evidence>
<comment type="caution">
    <text evidence="1">The sequence shown here is derived from an EMBL/GenBank/DDBJ whole genome shotgun (WGS) entry which is preliminary data.</text>
</comment>
<dbReference type="Gene3D" id="3.80.10.10">
    <property type="entry name" value="Ribonuclease Inhibitor"/>
    <property type="match status" value="1"/>
</dbReference>
<dbReference type="EMBL" id="SEOQ01000169">
    <property type="protein sequence ID" value="TFY68204.1"/>
    <property type="molecule type" value="Genomic_DNA"/>
</dbReference>
<protein>
    <recommendedName>
        <fullName evidence="3">F-box domain-containing protein</fullName>
    </recommendedName>
</protein>
<evidence type="ECO:0000313" key="2">
    <source>
        <dbReference type="Proteomes" id="UP000298327"/>
    </source>
</evidence>
<dbReference type="AlphaFoldDB" id="A0A4Y9Z0Q0"/>
<dbReference type="Proteomes" id="UP000298327">
    <property type="component" value="Unassembled WGS sequence"/>
</dbReference>
<keyword evidence="2" id="KW-1185">Reference proteome</keyword>
<accession>A0A4Y9Z0Q0</accession>
<reference evidence="1 2" key="1">
    <citation type="submission" date="2019-02" db="EMBL/GenBank/DDBJ databases">
        <title>Genome sequencing of the rare red list fungi Dentipellis fragilis.</title>
        <authorList>
            <person name="Buettner E."/>
            <person name="Kellner H."/>
        </authorList>
    </citation>
    <scope>NUCLEOTIDE SEQUENCE [LARGE SCALE GENOMIC DNA]</scope>
    <source>
        <strain evidence="1 2">DSM 105465</strain>
    </source>
</reference>
<name>A0A4Y9Z0Q0_9AGAM</name>